<accession>A0A4P7CEH3</accession>
<organism evidence="1 2">
    <name type="scientific">Actinobacillus indolicus</name>
    <dbReference type="NCBI Taxonomy" id="51049"/>
    <lineage>
        <taxon>Bacteria</taxon>
        <taxon>Pseudomonadati</taxon>
        <taxon>Pseudomonadota</taxon>
        <taxon>Gammaproteobacteria</taxon>
        <taxon>Pasteurellales</taxon>
        <taxon>Pasteurellaceae</taxon>
        <taxon>Actinobacillus</taxon>
    </lineage>
</organism>
<sequence>MLYSVLNDHITLGTPYRNGAHSIKHEHLVVMFEDDGETGYFYAMDLHQEAQPVVDSLFVYRVSDVKPETLKEPRRFQICWSDDGYKAFLLLNDYPHAVFDFREFVGYNHTKFPEPELGSMWRHKETTQELVEKWLIGQ</sequence>
<dbReference type="PIRSF" id="PIRSF007050">
    <property type="entry name" value="UPC007050"/>
    <property type="match status" value="1"/>
</dbReference>
<dbReference type="Proteomes" id="UP000294444">
    <property type="component" value="Chromosome"/>
</dbReference>
<dbReference type="EMBL" id="CP038145">
    <property type="protein sequence ID" value="QBQ63246.1"/>
    <property type="molecule type" value="Genomic_DNA"/>
</dbReference>
<name>A0A4P7CEH3_9PAST</name>
<dbReference type="RefSeq" id="WP_162856182.1">
    <property type="nucleotide sequence ID" value="NZ_CP038145.1"/>
</dbReference>
<dbReference type="KEGG" id="aio:EXH44_02845"/>
<dbReference type="AlphaFoldDB" id="A0A4P7CEH3"/>
<gene>
    <name evidence="1" type="ORF">EXH44_02845</name>
</gene>
<proteinExistence type="predicted"/>
<dbReference type="InterPro" id="IPR014449">
    <property type="entry name" value="UCP007050_HI0931"/>
</dbReference>
<evidence type="ECO:0000313" key="2">
    <source>
        <dbReference type="Proteomes" id="UP000294444"/>
    </source>
</evidence>
<protein>
    <submittedName>
        <fullName evidence="1">DUF2251 domain-containing protein</fullName>
    </submittedName>
</protein>
<reference evidence="1 2" key="1">
    <citation type="submission" date="2019-03" db="EMBL/GenBank/DDBJ databases">
        <authorList>
            <person name="Che Y."/>
            <person name="Zhou L."/>
        </authorList>
    </citation>
    <scope>NUCLEOTIDE SEQUENCE [LARGE SCALE GENOMIC DNA]</scope>
    <source>
        <strain evidence="1 2">AIFJ1607</strain>
    </source>
</reference>
<evidence type="ECO:0000313" key="1">
    <source>
        <dbReference type="EMBL" id="QBQ63246.1"/>
    </source>
</evidence>
<dbReference type="Pfam" id="PF10008">
    <property type="entry name" value="DUF2251"/>
    <property type="match status" value="1"/>
</dbReference>
<keyword evidence="2" id="KW-1185">Reference proteome</keyword>